<feature type="domain" description="Tail sheath protein C-terminal" evidence="3">
    <location>
        <begin position="500"/>
        <end position="605"/>
    </location>
</feature>
<sequence>MPEYLAPGVYVEETSFRAKSIEGVATSTAGFVGQARFGPVAGAPQLVTSFEEFQRYFGDSQDLVLTEGLTTNHLAFAVRHFFENGGKRVYVARIFNPPAGQDADDARASSAALSVLGADRFIRARFPGRAGNVVVRVTGTRSGNLLTGTAPNRSLAGVRPGDLVESNNSAAKDRVVAATGAQALTANALWAVSLDATGRPVLTGASGTLDLNAAGLVSVQKVTLALLVQPNGDGSTGDRSDNHAGLSPHQDSEVFIGRVLRHEDHDAGVGPPPDRTNRIFFDAGTLPTTAAQRAEFAGGLAAALISASPITLTGGVDGRLADSELFAGEGAGHEATGLVALEEIEDIAIVAAPGGAALEDDEAQLVRGAVISHCERMRYRFGIVAGPSDADSAAIREARGQHDSTYAALYYPWLVVPRPSGLTGETLLLSPEGAMAGIYARSDIERGVHKAPANEVVRGILRFSRPVNKGEQDVLNPEGINCLRFFEGRGNRVWGARTMTSDPEWTYINVRRLFIFMEHSIDRGTQWAVFEPNNETLWLKIRLTVESFLYDVWRSGALMGTKPDEAYWVRCDRSTMSQSDLDNGRLVCLIGVAPTKPAEFVIFRIGQWTADASIV</sequence>
<proteinExistence type="inferred from homology"/>
<protein>
    <submittedName>
        <fullName evidence="4">Phage tail sheath family protein</fullName>
    </submittedName>
</protein>
<evidence type="ECO:0000256" key="1">
    <source>
        <dbReference type="ARBA" id="ARBA00008005"/>
    </source>
</evidence>
<name>A0A317FJ39_9PROT</name>
<dbReference type="Pfam" id="PF04984">
    <property type="entry name" value="Phage_sheath_1"/>
    <property type="match status" value="1"/>
</dbReference>
<comment type="caution">
    <text evidence="4">The sequence shown here is derived from an EMBL/GenBank/DDBJ whole genome shotgun (WGS) entry which is preliminary data.</text>
</comment>
<comment type="similarity">
    <text evidence="1">Belongs to the myoviridae tail sheath protein family.</text>
</comment>
<dbReference type="PANTHER" id="PTHR35861">
    <property type="match status" value="1"/>
</dbReference>
<gene>
    <name evidence="4" type="ORF">DFH01_12360</name>
</gene>
<dbReference type="InterPro" id="IPR035089">
    <property type="entry name" value="Phage_sheath_subtilisin"/>
</dbReference>
<evidence type="ECO:0000313" key="4">
    <source>
        <dbReference type="EMBL" id="PWS37606.1"/>
    </source>
</evidence>
<dbReference type="OrthoDB" id="9767864at2"/>
<organism evidence="4 5">
    <name type="scientific">Falsiroseomonas bella</name>
    <dbReference type="NCBI Taxonomy" id="2184016"/>
    <lineage>
        <taxon>Bacteria</taxon>
        <taxon>Pseudomonadati</taxon>
        <taxon>Pseudomonadota</taxon>
        <taxon>Alphaproteobacteria</taxon>
        <taxon>Acetobacterales</taxon>
        <taxon>Roseomonadaceae</taxon>
        <taxon>Falsiroseomonas</taxon>
    </lineage>
</organism>
<dbReference type="Gene3D" id="3.40.50.11780">
    <property type="match status" value="2"/>
</dbReference>
<dbReference type="Proteomes" id="UP000245765">
    <property type="component" value="Unassembled WGS sequence"/>
</dbReference>
<dbReference type="InterPro" id="IPR052042">
    <property type="entry name" value="Tail_sheath_structural"/>
</dbReference>
<evidence type="ECO:0000313" key="5">
    <source>
        <dbReference type="Proteomes" id="UP000245765"/>
    </source>
</evidence>
<reference evidence="5" key="1">
    <citation type="submission" date="2018-05" db="EMBL/GenBank/DDBJ databases">
        <authorList>
            <person name="Du Z."/>
            <person name="Wang X."/>
        </authorList>
    </citation>
    <scope>NUCLEOTIDE SEQUENCE [LARGE SCALE GENOMIC DNA]</scope>
    <source>
        <strain evidence="5">CQN31</strain>
    </source>
</reference>
<dbReference type="EMBL" id="QGNA01000002">
    <property type="protein sequence ID" value="PWS37606.1"/>
    <property type="molecule type" value="Genomic_DNA"/>
</dbReference>
<dbReference type="PANTHER" id="PTHR35861:SF1">
    <property type="entry name" value="PHAGE TAIL SHEATH PROTEIN"/>
    <property type="match status" value="1"/>
</dbReference>
<accession>A0A317FJ39</accession>
<dbReference type="AlphaFoldDB" id="A0A317FJ39"/>
<dbReference type="Pfam" id="PF17482">
    <property type="entry name" value="Phage_sheath_1C"/>
    <property type="match status" value="1"/>
</dbReference>
<evidence type="ECO:0000259" key="2">
    <source>
        <dbReference type="Pfam" id="PF04984"/>
    </source>
</evidence>
<dbReference type="RefSeq" id="WP_109870714.1">
    <property type="nucleotide sequence ID" value="NZ_QGNA01000002.1"/>
</dbReference>
<evidence type="ECO:0000259" key="3">
    <source>
        <dbReference type="Pfam" id="PF17482"/>
    </source>
</evidence>
<keyword evidence="5" id="KW-1185">Reference proteome</keyword>
<feature type="domain" description="Tail sheath protein subtilisin-like" evidence="2">
    <location>
        <begin position="340"/>
        <end position="499"/>
    </location>
</feature>
<dbReference type="InterPro" id="IPR020287">
    <property type="entry name" value="Tail_sheath_C"/>
</dbReference>